<dbReference type="InterPro" id="IPR004099">
    <property type="entry name" value="Pyr_nucl-diS_OxRdtase_dimer"/>
</dbReference>
<dbReference type="GO" id="GO:0016491">
    <property type="term" value="F:oxidoreductase activity"/>
    <property type="evidence" value="ECO:0007669"/>
    <property type="project" value="UniProtKB-KW"/>
</dbReference>
<dbReference type="InterPro" id="IPR050260">
    <property type="entry name" value="FAD-bd_OxRdtase"/>
</dbReference>
<evidence type="ECO:0000259" key="8">
    <source>
        <dbReference type="Pfam" id="PF07992"/>
    </source>
</evidence>
<proteinExistence type="inferred from homology"/>
<evidence type="ECO:0000256" key="1">
    <source>
        <dbReference type="ARBA" id="ARBA00001974"/>
    </source>
</evidence>
<dbReference type="EMBL" id="QQAY01000001">
    <property type="protein sequence ID" value="RDI47798.1"/>
    <property type="molecule type" value="Genomic_DNA"/>
</dbReference>
<comment type="caution">
    <text evidence="9">The sequence shown here is derived from an EMBL/GenBank/DDBJ whole genome shotgun (WGS) entry which is preliminary data.</text>
</comment>
<feature type="domain" description="Pyridine nucleotide-disulphide oxidoreductase dimerisation" evidence="7">
    <location>
        <begin position="328"/>
        <end position="430"/>
    </location>
</feature>
<dbReference type="OrthoDB" id="9792592at2"/>
<dbReference type="Proteomes" id="UP000255326">
    <property type="component" value="Unassembled WGS sequence"/>
</dbReference>
<keyword evidence="3" id="KW-0285">Flavoprotein</keyword>
<dbReference type="AlphaFoldDB" id="A0A370GVU9"/>
<protein>
    <submittedName>
        <fullName evidence="9">NADPH-dependent 2,4-dienoyl-CoA reductase/sulfur reductase-like enzyme</fullName>
    </submittedName>
</protein>
<dbReference type="PANTHER" id="PTHR43429:SF1">
    <property type="entry name" value="NAD(P)H SULFUR OXIDOREDUCTASE (COA-DEPENDENT)"/>
    <property type="match status" value="1"/>
</dbReference>
<dbReference type="PRINTS" id="PR00411">
    <property type="entry name" value="PNDRDTASEI"/>
</dbReference>
<organism evidence="9 10">
    <name type="scientific">Falsibacillus pallidus</name>
    <dbReference type="NCBI Taxonomy" id="493781"/>
    <lineage>
        <taxon>Bacteria</taxon>
        <taxon>Bacillati</taxon>
        <taxon>Bacillota</taxon>
        <taxon>Bacilli</taxon>
        <taxon>Bacillales</taxon>
        <taxon>Bacillaceae</taxon>
        <taxon>Falsibacillus</taxon>
    </lineage>
</organism>
<accession>A0A370GVU9</accession>
<dbReference type="InterPro" id="IPR036188">
    <property type="entry name" value="FAD/NAD-bd_sf"/>
</dbReference>
<dbReference type="SUPFAM" id="SSF51905">
    <property type="entry name" value="FAD/NAD(P)-binding domain"/>
    <property type="match status" value="2"/>
</dbReference>
<dbReference type="RefSeq" id="WP_158538288.1">
    <property type="nucleotide sequence ID" value="NZ_QQAY01000001.1"/>
</dbReference>
<feature type="domain" description="FAD/NAD(P)-binding" evidence="8">
    <location>
        <begin position="4"/>
        <end position="300"/>
    </location>
</feature>
<dbReference type="PRINTS" id="PR00368">
    <property type="entry name" value="FADPNR"/>
</dbReference>
<sequence length="451" mass="49284">MPKHIVIVGGVAGGATVAAQLRRLNKDIRISIFEKGGQIAYSNCGIPYYIGGIVPDRNSILRDCQDFSDKYDAAIHLYTEVTSIDREKQRISFIDLKDNKEGYEEYDHLILSPGASARIPDIPNLNAGNCFPIRSIQDMDHVHQFIEESSPKTALIAGGGFIGVEMAENLILRGLNVQLLERSKQVMGILDSDMAELMEKEMRDKGISLLFDEELAAVEDGGTTFVMKSGKRTEADLLILSMGIIPNTSLAEQSGLKIGETKGIVANEFMQTNDPLIYVLGDAAETVDPILHKPKQVPLAWPAHRQAYIIANHIAGVPIPYKGTYGTAIVKFFDLAAGMIGHNEKTLKSMETPFKTEVVEAKSHAGYFPGSMPLKIKLHYDPVSRAILGAQTIGKDGADKRIDVIAAAMKGKLTVDDLQEIELAYAPPFSSPKDPVNILGYMASSKNINKE</sequence>
<keyword evidence="6" id="KW-0676">Redox-active center</keyword>
<comment type="cofactor">
    <cofactor evidence="1">
        <name>FAD</name>
        <dbReference type="ChEBI" id="CHEBI:57692"/>
    </cofactor>
</comment>
<dbReference type="Gene3D" id="3.50.50.60">
    <property type="entry name" value="FAD/NAD(P)-binding domain"/>
    <property type="match status" value="2"/>
</dbReference>
<dbReference type="Pfam" id="PF07992">
    <property type="entry name" value="Pyr_redox_2"/>
    <property type="match status" value="1"/>
</dbReference>
<name>A0A370GVU9_9BACI</name>
<dbReference type="InterPro" id="IPR023753">
    <property type="entry name" value="FAD/NAD-binding_dom"/>
</dbReference>
<dbReference type="SUPFAM" id="SSF55424">
    <property type="entry name" value="FAD/NAD-linked reductases, dimerisation (C-terminal) domain"/>
    <property type="match status" value="1"/>
</dbReference>
<evidence type="ECO:0000313" key="10">
    <source>
        <dbReference type="Proteomes" id="UP000255326"/>
    </source>
</evidence>
<dbReference type="PANTHER" id="PTHR43429">
    <property type="entry name" value="PYRIDINE NUCLEOTIDE-DISULFIDE OXIDOREDUCTASE DOMAIN-CONTAINING"/>
    <property type="match status" value="1"/>
</dbReference>
<comment type="similarity">
    <text evidence="2">Belongs to the class-III pyridine nucleotide-disulfide oxidoreductase family.</text>
</comment>
<dbReference type="NCBIfam" id="NF010037">
    <property type="entry name" value="PRK13512.1"/>
    <property type="match status" value="1"/>
</dbReference>
<evidence type="ECO:0000256" key="4">
    <source>
        <dbReference type="ARBA" id="ARBA00022827"/>
    </source>
</evidence>
<dbReference type="Pfam" id="PF02852">
    <property type="entry name" value="Pyr_redox_dim"/>
    <property type="match status" value="1"/>
</dbReference>
<evidence type="ECO:0000256" key="3">
    <source>
        <dbReference type="ARBA" id="ARBA00022630"/>
    </source>
</evidence>
<reference evidence="9 10" key="1">
    <citation type="submission" date="2018-07" db="EMBL/GenBank/DDBJ databases">
        <title>Genomic Encyclopedia of Type Strains, Phase IV (KMG-IV): sequencing the most valuable type-strain genomes for metagenomic binning, comparative biology and taxonomic classification.</title>
        <authorList>
            <person name="Goeker M."/>
        </authorList>
    </citation>
    <scope>NUCLEOTIDE SEQUENCE [LARGE SCALE GENOMIC DNA]</scope>
    <source>
        <strain evidence="9 10">DSM 25281</strain>
    </source>
</reference>
<keyword evidence="5" id="KW-0560">Oxidoreductase</keyword>
<evidence type="ECO:0000256" key="5">
    <source>
        <dbReference type="ARBA" id="ARBA00023002"/>
    </source>
</evidence>
<evidence type="ECO:0000313" key="9">
    <source>
        <dbReference type="EMBL" id="RDI47798.1"/>
    </source>
</evidence>
<gene>
    <name evidence="9" type="ORF">DFR59_101463</name>
</gene>
<keyword evidence="4" id="KW-0274">FAD</keyword>
<evidence type="ECO:0000259" key="7">
    <source>
        <dbReference type="Pfam" id="PF02852"/>
    </source>
</evidence>
<dbReference type="InterPro" id="IPR016156">
    <property type="entry name" value="FAD/NAD-linked_Rdtase_dimer_sf"/>
</dbReference>
<evidence type="ECO:0000256" key="6">
    <source>
        <dbReference type="ARBA" id="ARBA00023284"/>
    </source>
</evidence>
<evidence type="ECO:0000256" key="2">
    <source>
        <dbReference type="ARBA" id="ARBA00009130"/>
    </source>
</evidence>
<keyword evidence="10" id="KW-1185">Reference proteome</keyword>